<evidence type="ECO:0000313" key="1">
    <source>
        <dbReference type="EMBL" id="KAJ0051796.1"/>
    </source>
</evidence>
<keyword evidence="2" id="KW-1185">Reference proteome</keyword>
<dbReference type="Proteomes" id="UP001163603">
    <property type="component" value="Chromosome 1"/>
</dbReference>
<reference evidence="2" key="1">
    <citation type="journal article" date="2023" name="G3 (Bethesda)">
        <title>Genome assembly and association tests identify interacting loci associated with vigor, precocity, and sex in interspecific pistachio rootstocks.</title>
        <authorList>
            <person name="Palmer W."/>
            <person name="Jacygrad E."/>
            <person name="Sagayaradj S."/>
            <person name="Cavanaugh K."/>
            <person name="Han R."/>
            <person name="Bertier L."/>
            <person name="Beede B."/>
            <person name="Kafkas S."/>
            <person name="Golino D."/>
            <person name="Preece J."/>
            <person name="Michelmore R."/>
        </authorList>
    </citation>
    <scope>NUCLEOTIDE SEQUENCE [LARGE SCALE GENOMIC DNA]</scope>
</reference>
<sequence>MISVADLVDLEYEKRLNKALEQEEKDKRKKIVEQEEKDKRFEKVVEQEEKDRRLKKVAEQEEKDKRLNKVTEQEQKDKRLKKVAEQEENDKKWKEEYEKRLNKALEQEEKDKRKKVIEQEEKDKRFEKVVEQEEKDRRLKKVAKQEEKDKRLNKVAEQEQKDKRLKKLENWVCIAIGGKEYSICAEAYKFTGRPLGFWFGLRFVLKRVDYMLECVMNKIQTNGQVENQSGLNLQCLFYNQQSVIVGRKQFASIFFRSFTTSSINLSLLEARSFAWRTKILSAQEENEAVQLNLNEKFRVESTLPLLGEKCLIDSDKDVAFLFQQYRSEGLKDIKIPPEEYYEDDFHWSDASNDDESSNGFGAAGNVDGEVGDNDGASEDEDAVSRHMKARKMKPTTHALEYITTQMPLPHGLLRRWGFIRSHKGSCVKPLDAELGRVHFLEIHKRKLFRARRLAIGMTQKQHAKFFAWLFKYNHILQITNSRSMIELRKEDFWEGCRHFIGIDGCHLKGHYGGVVSKAANIPNFVETMGSVKDVNEGAYKWLLENEPDQWSKHAFNTTTKLKVGIEWITPLPPVVRRKINKMIEAARNVKVWYLGSDEFEVDDENANQCKTHVLVLGKQLCDCGMWQLSGIPCVHAIAYLLHKNISNYEHYVDSKLRISMYLQTYAYMVHPVPDKTSWPEVSDEYIWPPYRQPKRIFVSTMTAPFSGARFAANLSQVFGSRGQPSQECNGEVLLFAVVIVELWESDETPADVLEWVGILSWRDSEWDKKETGRIEEDIQKSEEWKIGEDI</sequence>
<protein>
    <submittedName>
        <fullName evidence="1">Uncharacterized protein</fullName>
    </submittedName>
</protein>
<dbReference type="EMBL" id="CM047736">
    <property type="protein sequence ID" value="KAJ0051796.1"/>
    <property type="molecule type" value="Genomic_DNA"/>
</dbReference>
<comment type="caution">
    <text evidence="1">The sequence shown here is derived from an EMBL/GenBank/DDBJ whole genome shotgun (WGS) entry which is preliminary data.</text>
</comment>
<proteinExistence type="predicted"/>
<organism evidence="1 2">
    <name type="scientific">Pistacia integerrima</name>
    <dbReference type="NCBI Taxonomy" id="434235"/>
    <lineage>
        <taxon>Eukaryota</taxon>
        <taxon>Viridiplantae</taxon>
        <taxon>Streptophyta</taxon>
        <taxon>Embryophyta</taxon>
        <taxon>Tracheophyta</taxon>
        <taxon>Spermatophyta</taxon>
        <taxon>Magnoliopsida</taxon>
        <taxon>eudicotyledons</taxon>
        <taxon>Gunneridae</taxon>
        <taxon>Pentapetalae</taxon>
        <taxon>rosids</taxon>
        <taxon>malvids</taxon>
        <taxon>Sapindales</taxon>
        <taxon>Anacardiaceae</taxon>
        <taxon>Pistacia</taxon>
    </lineage>
</organism>
<name>A0ACC0ZG90_9ROSI</name>
<accession>A0ACC0ZG90</accession>
<gene>
    <name evidence="1" type="ORF">Pint_01310</name>
</gene>
<evidence type="ECO:0000313" key="2">
    <source>
        <dbReference type="Proteomes" id="UP001163603"/>
    </source>
</evidence>